<accession>M7BNM9</accession>
<protein>
    <submittedName>
        <fullName evidence="3">Uncharacterized protein</fullName>
    </submittedName>
</protein>
<dbReference type="Proteomes" id="UP000031443">
    <property type="component" value="Unassembled WGS sequence"/>
</dbReference>
<keyword evidence="4" id="KW-1185">Reference proteome</keyword>
<dbReference type="AlphaFoldDB" id="M7BNM9"/>
<organism evidence="3 4">
    <name type="scientific">Chelonia mydas</name>
    <name type="common">Green sea-turtle</name>
    <name type="synonym">Chelonia agassizi</name>
    <dbReference type="NCBI Taxonomy" id="8469"/>
    <lineage>
        <taxon>Eukaryota</taxon>
        <taxon>Metazoa</taxon>
        <taxon>Chordata</taxon>
        <taxon>Craniata</taxon>
        <taxon>Vertebrata</taxon>
        <taxon>Euteleostomi</taxon>
        <taxon>Archelosauria</taxon>
        <taxon>Testudinata</taxon>
        <taxon>Testudines</taxon>
        <taxon>Cryptodira</taxon>
        <taxon>Durocryptodira</taxon>
        <taxon>Americhelydia</taxon>
        <taxon>Chelonioidea</taxon>
        <taxon>Cheloniidae</taxon>
        <taxon>Chelonia</taxon>
    </lineage>
</organism>
<sequence>MEPNATSAAAASFPALSSSPDLSFEKANVLTSLLSQQRTSRSSDFLQETTTKQENDLKVTLQNYVNLTYVAIPPQQLLNRLCACTFGVLCLWWTSSAGALVLSVLGIVGQLLKANNSQHKQCSVYADTA</sequence>
<evidence type="ECO:0000313" key="3">
    <source>
        <dbReference type="EMBL" id="EMP38834.1"/>
    </source>
</evidence>
<gene>
    <name evidence="3" type="ORF">UY3_03958</name>
</gene>
<dbReference type="EMBL" id="KB518472">
    <property type="protein sequence ID" value="EMP38834.1"/>
    <property type="molecule type" value="Genomic_DNA"/>
</dbReference>
<name>M7BNM9_CHEMY</name>
<keyword evidence="2" id="KW-0472">Membrane</keyword>
<feature type="transmembrane region" description="Helical" evidence="2">
    <location>
        <begin position="91"/>
        <end position="112"/>
    </location>
</feature>
<proteinExistence type="predicted"/>
<keyword evidence="2" id="KW-0812">Transmembrane</keyword>
<evidence type="ECO:0000313" key="4">
    <source>
        <dbReference type="Proteomes" id="UP000031443"/>
    </source>
</evidence>
<keyword evidence="2" id="KW-1133">Transmembrane helix</keyword>
<evidence type="ECO:0000256" key="2">
    <source>
        <dbReference type="SAM" id="Phobius"/>
    </source>
</evidence>
<evidence type="ECO:0000256" key="1">
    <source>
        <dbReference type="SAM" id="MobiDB-lite"/>
    </source>
</evidence>
<feature type="region of interest" description="Disordered" evidence="1">
    <location>
        <begin position="1"/>
        <end position="20"/>
    </location>
</feature>
<reference evidence="4" key="1">
    <citation type="journal article" date="2013" name="Nat. Genet.">
        <title>The draft genomes of soft-shell turtle and green sea turtle yield insights into the development and evolution of the turtle-specific body plan.</title>
        <authorList>
            <person name="Wang Z."/>
            <person name="Pascual-Anaya J."/>
            <person name="Zadissa A."/>
            <person name="Li W."/>
            <person name="Niimura Y."/>
            <person name="Huang Z."/>
            <person name="Li C."/>
            <person name="White S."/>
            <person name="Xiong Z."/>
            <person name="Fang D."/>
            <person name="Wang B."/>
            <person name="Ming Y."/>
            <person name="Chen Y."/>
            <person name="Zheng Y."/>
            <person name="Kuraku S."/>
            <person name="Pignatelli M."/>
            <person name="Herrero J."/>
            <person name="Beal K."/>
            <person name="Nozawa M."/>
            <person name="Li Q."/>
            <person name="Wang J."/>
            <person name="Zhang H."/>
            <person name="Yu L."/>
            <person name="Shigenobu S."/>
            <person name="Wang J."/>
            <person name="Liu J."/>
            <person name="Flicek P."/>
            <person name="Searle S."/>
            <person name="Wang J."/>
            <person name="Kuratani S."/>
            <person name="Yin Y."/>
            <person name="Aken B."/>
            <person name="Zhang G."/>
            <person name="Irie N."/>
        </authorList>
    </citation>
    <scope>NUCLEOTIDE SEQUENCE [LARGE SCALE GENOMIC DNA]</scope>
</reference>